<keyword evidence="4 7" id="KW-0689">Ribosomal protein</keyword>
<evidence type="ECO:0000313" key="9">
    <source>
        <dbReference type="EMBL" id="PWB72606.1"/>
    </source>
</evidence>
<keyword evidence="2 7" id="KW-0699">rRNA-binding</keyword>
<dbReference type="Gene3D" id="3.30.1370.30">
    <property type="match status" value="1"/>
</dbReference>
<dbReference type="NCBIfam" id="NF001109">
    <property type="entry name" value="PRK00136.1"/>
    <property type="match status" value="1"/>
</dbReference>
<gene>
    <name evidence="7" type="primary">rpsH</name>
    <name evidence="9" type="ORF">C3F09_06465</name>
</gene>
<accession>A0A855X110</accession>
<comment type="similarity">
    <text evidence="1 7 8">Belongs to the universal ribosomal protein uS8 family.</text>
</comment>
<dbReference type="AlphaFoldDB" id="A0A855X110"/>
<dbReference type="Gene3D" id="3.30.1490.10">
    <property type="match status" value="1"/>
</dbReference>
<dbReference type="FunFam" id="3.30.1370.30:FF:000002">
    <property type="entry name" value="30S ribosomal protein S8"/>
    <property type="match status" value="1"/>
</dbReference>
<comment type="subunit">
    <text evidence="7">Part of the 30S ribosomal subunit. Contacts proteins S5 and S12.</text>
</comment>
<name>A0A855X110_9BACT</name>
<evidence type="ECO:0000256" key="8">
    <source>
        <dbReference type="RuleBase" id="RU003660"/>
    </source>
</evidence>
<proteinExistence type="inferred from homology"/>
<dbReference type="GO" id="GO:0003735">
    <property type="term" value="F:structural constituent of ribosome"/>
    <property type="evidence" value="ECO:0007669"/>
    <property type="project" value="InterPro"/>
</dbReference>
<keyword evidence="5 7" id="KW-0687">Ribonucleoprotein</keyword>
<dbReference type="SUPFAM" id="SSF56047">
    <property type="entry name" value="Ribosomal protein S8"/>
    <property type="match status" value="1"/>
</dbReference>
<keyword evidence="3 7" id="KW-0694">RNA-binding</keyword>
<evidence type="ECO:0000256" key="5">
    <source>
        <dbReference type="ARBA" id="ARBA00023274"/>
    </source>
</evidence>
<dbReference type="PANTHER" id="PTHR11758">
    <property type="entry name" value="40S RIBOSOMAL PROTEIN S15A"/>
    <property type="match status" value="1"/>
</dbReference>
<dbReference type="Proteomes" id="UP000250918">
    <property type="component" value="Unassembled WGS sequence"/>
</dbReference>
<dbReference type="GO" id="GO:0005737">
    <property type="term" value="C:cytoplasm"/>
    <property type="evidence" value="ECO:0007669"/>
    <property type="project" value="UniProtKB-ARBA"/>
</dbReference>
<evidence type="ECO:0000256" key="4">
    <source>
        <dbReference type="ARBA" id="ARBA00022980"/>
    </source>
</evidence>
<evidence type="ECO:0000313" key="10">
    <source>
        <dbReference type="Proteomes" id="UP000250918"/>
    </source>
</evidence>
<sequence length="133" mass="15048">MSMTDPVADLLTRVRNASKARKPVVDVPASNLKREIVRILKDNMYVRDFIELPDNKQGILRVYLRYSRGDVPVIKGLRRVSSPGLRRYFDAEKVRSSTRYTQGIAIVSTSSGIMTNFQAAEKGIGGEIMLRCW</sequence>
<dbReference type="GO" id="GO:0006412">
    <property type="term" value="P:translation"/>
    <property type="evidence" value="ECO:0007669"/>
    <property type="project" value="UniProtKB-UniRule"/>
</dbReference>
<organism evidence="9 10">
    <name type="scientific">candidate division GN15 bacterium</name>
    <dbReference type="NCBI Taxonomy" id="2072418"/>
    <lineage>
        <taxon>Bacteria</taxon>
        <taxon>candidate division GN15</taxon>
    </lineage>
</organism>
<protein>
    <recommendedName>
        <fullName evidence="6 7">Small ribosomal subunit protein uS8</fullName>
    </recommendedName>
</protein>
<dbReference type="FunFam" id="3.30.1490.10:FF:000001">
    <property type="entry name" value="30S ribosomal protein S8"/>
    <property type="match status" value="1"/>
</dbReference>
<comment type="function">
    <text evidence="7">One of the primary rRNA binding proteins, it binds directly to 16S rRNA central domain where it helps coordinate assembly of the platform of the 30S subunit.</text>
</comment>
<dbReference type="HAMAP" id="MF_01302_B">
    <property type="entry name" value="Ribosomal_uS8_B"/>
    <property type="match status" value="1"/>
</dbReference>
<dbReference type="GO" id="GO:1990904">
    <property type="term" value="C:ribonucleoprotein complex"/>
    <property type="evidence" value="ECO:0007669"/>
    <property type="project" value="UniProtKB-KW"/>
</dbReference>
<evidence type="ECO:0000256" key="3">
    <source>
        <dbReference type="ARBA" id="ARBA00022884"/>
    </source>
</evidence>
<dbReference type="InterPro" id="IPR035987">
    <property type="entry name" value="Ribosomal_uS8_sf"/>
</dbReference>
<reference evidence="9 10" key="1">
    <citation type="journal article" date="2018" name="ISME J.">
        <title>A methanotrophic archaeon couples anaerobic oxidation of methane to Fe(III) reduction.</title>
        <authorList>
            <person name="Cai C."/>
            <person name="Leu A.O."/>
            <person name="Xie G.J."/>
            <person name="Guo J."/>
            <person name="Feng Y."/>
            <person name="Zhao J.X."/>
            <person name="Tyson G.W."/>
            <person name="Yuan Z."/>
            <person name="Hu S."/>
        </authorList>
    </citation>
    <scope>NUCLEOTIDE SEQUENCE [LARGE SCALE GENOMIC DNA]</scope>
    <source>
        <strain evidence="9">FeB_12</strain>
    </source>
</reference>
<evidence type="ECO:0000256" key="7">
    <source>
        <dbReference type="HAMAP-Rule" id="MF_01302"/>
    </source>
</evidence>
<evidence type="ECO:0000256" key="1">
    <source>
        <dbReference type="ARBA" id="ARBA00006471"/>
    </source>
</evidence>
<dbReference type="GO" id="GO:0005840">
    <property type="term" value="C:ribosome"/>
    <property type="evidence" value="ECO:0007669"/>
    <property type="project" value="UniProtKB-KW"/>
</dbReference>
<dbReference type="InterPro" id="IPR000630">
    <property type="entry name" value="Ribosomal_uS8"/>
</dbReference>
<dbReference type="PROSITE" id="PS00053">
    <property type="entry name" value="RIBOSOMAL_S8"/>
    <property type="match status" value="1"/>
</dbReference>
<dbReference type="GO" id="GO:0019843">
    <property type="term" value="F:rRNA binding"/>
    <property type="evidence" value="ECO:0007669"/>
    <property type="project" value="UniProtKB-UniRule"/>
</dbReference>
<dbReference type="Pfam" id="PF00410">
    <property type="entry name" value="Ribosomal_S8"/>
    <property type="match status" value="1"/>
</dbReference>
<evidence type="ECO:0000256" key="6">
    <source>
        <dbReference type="ARBA" id="ARBA00035258"/>
    </source>
</evidence>
<dbReference type="EMBL" id="PQAP01000080">
    <property type="protein sequence ID" value="PWB72606.1"/>
    <property type="molecule type" value="Genomic_DNA"/>
</dbReference>
<dbReference type="InterPro" id="IPR047863">
    <property type="entry name" value="Ribosomal_uS8_CS"/>
</dbReference>
<evidence type="ECO:0000256" key="2">
    <source>
        <dbReference type="ARBA" id="ARBA00022730"/>
    </source>
</evidence>
<comment type="caution">
    <text evidence="9">The sequence shown here is derived from an EMBL/GenBank/DDBJ whole genome shotgun (WGS) entry which is preliminary data.</text>
</comment>